<feature type="region of interest" description="Disordered" evidence="1">
    <location>
        <begin position="412"/>
        <end position="443"/>
    </location>
</feature>
<evidence type="ECO:0000313" key="2">
    <source>
        <dbReference type="EMBL" id="KDQ11916.1"/>
    </source>
</evidence>
<feature type="region of interest" description="Disordered" evidence="1">
    <location>
        <begin position="339"/>
        <end position="394"/>
    </location>
</feature>
<feature type="compositionally biased region" description="Basic and acidic residues" evidence="1">
    <location>
        <begin position="101"/>
        <end position="111"/>
    </location>
</feature>
<protein>
    <submittedName>
        <fullName evidence="2">Uncharacterized protein</fullName>
    </submittedName>
</protein>
<dbReference type="HOGENOM" id="CLU_618186_0_0_1"/>
<evidence type="ECO:0000256" key="1">
    <source>
        <dbReference type="SAM" id="MobiDB-lite"/>
    </source>
</evidence>
<gene>
    <name evidence="2" type="ORF">BOTBODRAFT_46163</name>
</gene>
<sequence length="443" mass="49437">MNHYDDRETYNSGSVTPASLVKQQAEQRWSEKQPYYGPGGSGPDIAMPSPHPYMPGGMIPSRPPTAMTAGRVGFADSVSQHVRRLPATPNARSMSMRSRTPRGDMGYEHDSPYTPTINPSTIEYGDEMDYRNSDNYGPEPGLETVYEESPRSRSTDRGDVPPTVARTDDDYYGSVPDHHTQEYEYDGEPTQYTSSSSHDRQYREDDRLQVVRPPSSAYGENPPDLNRNKSGSHRRSLREYLALPFLSKNLSVPYSPPRDRDYLHLDRRDPSRSWYTPAQVRPRPLPEGMVGVVPQPFAVLRAPDASSNPGFVMFQHEGPPKFYPDRDHPGASVPFIAAGGGGTRLPPPQSDAGWNRRGPPEVEYNERYTTESSDASDIPLRRGSEPSRAAPSSYFSGFRRSIGRVNGPVAYSTQTQSYRQPSVIVPPLPGPSDATRSWYPDNH</sequence>
<feature type="region of interest" description="Disordered" evidence="1">
    <location>
        <begin position="1"/>
        <end position="69"/>
    </location>
</feature>
<feature type="compositionally biased region" description="Basic and acidic residues" evidence="1">
    <location>
        <begin position="197"/>
        <end position="209"/>
    </location>
</feature>
<name>A0A067MK34_BOTB1</name>
<accession>A0A067MK34</accession>
<feature type="compositionally biased region" description="Basic and acidic residues" evidence="1">
    <location>
        <begin position="358"/>
        <end position="369"/>
    </location>
</feature>
<reference evidence="3" key="1">
    <citation type="journal article" date="2014" name="Proc. Natl. Acad. Sci. U.S.A.">
        <title>Extensive sampling of basidiomycete genomes demonstrates inadequacy of the white-rot/brown-rot paradigm for wood decay fungi.</title>
        <authorList>
            <person name="Riley R."/>
            <person name="Salamov A.A."/>
            <person name="Brown D.W."/>
            <person name="Nagy L.G."/>
            <person name="Floudas D."/>
            <person name="Held B.W."/>
            <person name="Levasseur A."/>
            <person name="Lombard V."/>
            <person name="Morin E."/>
            <person name="Otillar R."/>
            <person name="Lindquist E.A."/>
            <person name="Sun H."/>
            <person name="LaButti K.M."/>
            <person name="Schmutz J."/>
            <person name="Jabbour D."/>
            <person name="Luo H."/>
            <person name="Baker S.E."/>
            <person name="Pisabarro A.G."/>
            <person name="Walton J.D."/>
            <person name="Blanchette R.A."/>
            <person name="Henrissat B."/>
            <person name="Martin F."/>
            <person name="Cullen D."/>
            <person name="Hibbett D.S."/>
            <person name="Grigoriev I.V."/>
        </authorList>
    </citation>
    <scope>NUCLEOTIDE SEQUENCE [LARGE SCALE GENOMIC DNA]</scope>
    <source>
        <strain evidence="3">FD-172 SS1</strain>
    </source>
</reference>
<dbReference type="InParanoid" id="A0A067MK34"/>
<dbReference type="AlphaFoldDB" id="A0A067MK34"/>
<evidence type="ECO:0000313" key="3">
    <source>
        <dbReference type="Proteomes" id="UP000027195"/>
    </source>
</evidence>
<feature type="compositionally biased region" description="Polar residues" evidence="1">
    <location>
        <begin position="10"/>
        <end position="27"/>
    </location>
</feature>
<dbReference type="EMBL" id="KL198054">
    <property type="protein sequence ID" value="KDQ11916.1"/>
    <property type="molecule type" value="Genomic_DNA"/>
</dbReference>
<feature type="compositionally biased region" description="Basic and acidic residues" evidence="1">
    <location>
        <begin position="148"/>
        <end position="159"/>
    </location>
</feature>
<organism evidence="2 3">
    <name type="scientific">Botryobasidium botryosum (strain FD-172 SS1)</name>
    <dbReference type="NCBI Taxonomy" id="930990"/>
    <lineage>
        <taxon>Eukaryota</taxon>
        <taxon>Fungi</taxon>
        <taxon>Dikarya</taxon>
        <taxon>Basidiomycota</taxon>
        <taxon>Agaricomycotina</taxon>
        <taxon>Agaricomycetes</taxon>
        <taxon>Cantharellales</taxon>
        <taxon>Botryobasidiaceae</taxon>
        <taxon>Botryobasidium</taxon>
    </lineage>
</organism>
<dbReference type="Proteomes" id="UP000027195">
    <property type="component" value="Unassembled WGS sequence"/>
</dbReference>
<proteinExistence type="predicted"/>
<feature type="region of interest" description="Disordered" evidence="1">
    <location>
        <begin position="81"/>
        <end position="234"/>
    </location>
</feature>
<keyword evidence="3" id="KW-1185">Reference proteome</keyword>